<evidence type="ECO:0000313" key="2">
    <source>
        <dbReference type="Proteomes" id="UP000243006"/>
    </source>
</evidence>
<reference evidence="1 2" key="1">
    <citation type="submission" date="2015-04" db="EMBL/GenBank/DDBJ databases">
        <title>Draft genome of the roundworm Trichinella nativa.</title>
        <authorList>
            <person name="Mitreva M."/>
        </authorList>
    </citation>
    <scope>NUCLEOTIDE SEQUENCE [LARGE SCALE GENOMIC DNA]</scope>
    <source>
        <strain evidence="1 2">ISS45</strain>
    </source>
</reference>
<gene>
    <name evidence="1" type="ORF">D917_03389</name>
</gene>
<sequence>MTLGRCTVQGQHWIAPPPPVPNQLSVALSDWTYSHSIYFYLAENLKCQSFARDQWNVTSLIDLFIGGGGVEAIRQITVELSNCDKLIKKSDPELAWKKFPIPRLKDPHSRFAITYATISEKYPTTLLLCVLYPQLNKTAYLFVQNKQQSGEKMYACPARVVVFDQSTNK</sequence>
<comment type="caution">
    <text evidence="1">The sequence shown here is derived from an EMBL/GenBank/DDBJ whole genome shotgun (WGS) entry which is preliminary data.</text>
</comment>
<dbReference type="AlphaFoldDB" id="A0A1Y3EE42"/>
<organism evidence="1 2">
    <name type="scientific">Trichinella nativa</name>
    <dbReference type="NCBI Taxonomy" id="6335"/>
    <lineage>
        <taxon>Eukaryota</taxon>
        <taxon>Metazoa</taxon>
        <taxon>Ecdysozoa</taxon>
        <taxon>Nematoda</taxon>
        <taxon>Enoplea</taxon>
        <taxon>Dorylaimia</taxon>
        <taxon>Trichinellida</taxon>
        <taxon>Trichinellidae</taxon>
        <taxon>Trichinella</taxon>
    </lineage>
</organism>
<dbReference type="Proteomes" id="UP000243006">
    <property type="component" value="Unassembled WGS sequence"/>
</dbReference>
<evidence type="ECO:0000313" key="1">
    <source>
        <dbReference type="EMBL" id="OUC41418.1"/>
    </source>
</evidence>
<protein>
    <submittedName>
        <fullName evidence="1">Uncharacterized protein</fullName>
    </submittedName>
</protein>
<accession>A0A1Y3EE42</accession>
<dbReference type="EMBL" id="LVZM01021414">
    <property type="protein sequence ID" value="OUC41418.1"/>
    <property type="molecule type" value="Genomic_DNA"/>
</dbReference>
<name>A0A1Y3EE42_9BILA</name>
<proteinExistence type="predicted"/>